<dbReference type="PROSITE" id="PS50943">
    <property type="entry name" value="HTH_CROC1"/>
    <property type="match status" value="1"/>
</dbReference>
<name>A0ABU4G7E3_9BACL</name>
<dbReference type="SUPFAM" id="SSF47413">
    <property type="entry name" value="lambda repressor-like DNA-binding domains"/>
    <property type="match status" value="1"/>
</dbReference>
<reference evidence="2 3" key="1">
    <citation type="submission" date="2023-06" db="EMBL/GenBank/DDBJ databases">
        <title>Sporosarcina sp. nov., isolated from Korean traditional fermented seafood 'Jeotgal'.</title>
        <authorList>
            <person name="Yang A.I."/>
            <person name="Shin N.-R."/>
        </authorList>
    </citation>
    <scope>NUCLEOTIDE SEQUENCE [LARGE SCALE GENOMIC DNA]</scope>
    <source>
        <strain evidence="2 3">KCTC13119</strain>
    </source>
</reference>
<comment type="caution">
    <text evidence="2">The sequence shown here is derived from an EMBL/GenBank/DDBJ whole genome shotgun (WGS) entry which is preliminary data.</text>
</comment>
<accession>A0ABU4G7E3</accession>
<dbReference type="Proteomes" id="UP001282284">
    <property type="component" value="Unassembled WGS sequence"/>
</dbReference>
<dbReference type="InterPro" id="IPR001387">
    <property type="entry name" value="Cro/C1-type_HTH"/>
</dbReference>
<dbReference type="SMART" id="SM00530">
    <property type="entry name" value="HTH_XRE"/>
    <property type="match status" value="1"/>
</dbReference>
<dbReference type="Gene3D" id="1.10.260.40">
    <property type="entry name" value="lambda repressor-like DNA-binding domains"/>
    <property type="match status" value="1"/>
</dbReference>
<dbReference type="RefSeq" id="WP_317942133.1">
    <property type="nucleotide sequence ID" value="NZ_JAUBDI010000002.1"/>
</dbReference>
<evidence type="ECO:0000313" key="2">
    <source>
        <dbReference type="EMBL" id="MDW0112240.1"/>
    </source>
</evidence>
<dbReference type="CDD" id="cd00093">
    <property type="entry name" value="HTH_XRE"/>
    <property type="match status" value="1"/>
</dbReference>
<dbReference type="Pfam" id="PF01381">
    <property type="entry name" value="HTH_3"/>
    <property type="match status" value="1"/>
</dbReference>
<dbReference type="EMBL" id="JAUBDI010000002">
    <property type="protein sequence ID" value="MDW0112240.1"/>
    <property type="molecule type" value="Genomic_DNA"/>
</dbReference>
<protein>
    <submittedName>
        <fullName evidence="2">Helix-turn-helix transcriptional regulator</fullName>
    </submittedName>
</protein>
<feature type="domain" description="HTH cro/C1-type" evidence="1">
    <location>
        <begin position="7"/>
        <end position="61"/>
    </location>
</feature>
<keyword evidence="3" id="KW-1185">Reference proteome</keyword>
<evidence type="ECO:0000259" key="1">
    <source>
        <dbReference type="PROSITE" id="PS50943"/>
    </source>
</evidence>
<sequence length="98" mass="10892">MNIGQLLRASRKSAGLTQEDMSPLVNISRSTISKIERNEMTLATEDFIRWLQVIQVKTAMRTSNTAPLEVGILLINGVDLHMLSDMLTQVVAGLIRLI</sequence>
<evidence type="ECO:0000313" key="3">
    <source>
        <dbReference type="Proteomes" id="UP001282284"/>
    </source>
</evidence>
<dbReference type="InterPro" id="IPR010982">
    <property type="entry name" value="Lambda_DNA-bd_dom_sf"/>
</dbReference>
<organism evidence="2 3">
    <name type="scientific">Sporosarcina saromensis</name>
    <dbReference type="NCBI Taxonomy" id="359365"/>
    <lineage>
        <taxon>Bacteria</taxon>
        <taxon>Bacillati</taxon>
        <taxon>Bacillota</taxon>
        <taxon>Bacilli</taxon>
        <taxon>Bacillales</taxon>
        <taxon>Caryophanaceae</taxon>
        <taxon>Sporosarcina</taxon>
    </lineage>
</organism>
<gene>
    <name evidence="2" type="ORF">QT711_03520</name>
</gene>
<proteinExistence type="predicted"/>